<organism evidence="10 11">
    <name type="scientific">Thiocapsa imhoffii</name>
    <dbReference type="NCBI Taxonomy" id="382777"/>
    <lineage>
        <taxon>Bacteria</taxon>
        <taxon>Pseudomonadati</taxon>
        <taxon>Pseudomonadota</taxon>
        <taxon>Gammaproteobacteria</taxon>
        <taxon>Chromatiales</taxon>
        <taxon>Chromatiaceae</taxon>
        <taxon>Thiocapsa</taxon>
    </lineage>
</organism>
<feature type="domain" description="Peptidase M48" evidence="9">
    <location>
        <begin position="79"/>
        <end position="262"/>
    </location>
</feature>
<dbReference type="GO" id="GO:0051603">
    <property type="term" value="P:proteolysis involved in protein catabolic process"/>
    <property type="evidence" value="ECO:0007669"/>
    <property type="project" value="TreeGrafter"/>
</dbReference>
<dbReference type="AlphaFoldDB" id="A0A9X0WFT7"/>
<feature type="binding site" evidence="8">
    <location>
        <position position="141"/>
    </location>
    <ligand>
        <name>Zn(2+)</name>
        <dbReference type="ChEBI" id="CHEBI:29105"/>
        <note>catalytic</note>
    </ligand>
</feature>
<keyword evidence="2 8" id="KW-0479">Metal-binding</keyword>
<dbReference type="PANTHER" id="PTHR22726:SF1">
    <property type="entry name" value="METALLOENDOPEPTIDASE OMA1, MITOCHONDRIAL"/>
    <property type="match status" value="1"/>
</dbReference>
<keyword evidence="6 8" id="KW-0862">Zinc</keyword>
<proteinExistence type="inferred from homology"/>
<comment type="subcellular location">
    <subcellularLocation>
        <location evidence="8">Periplasm</location>
    </subcellularLocation>
</comment>
<evidence type="ECO:0000256" key="4">
    <source>
        <dbReference type="ARBA" id="ARBA00022764"/>
    </source>
</evidence>
<keyword evidence="5 8" id="KW-0378">Hydrolase</keyword>
<accession>A0A9X0WFT7</accession>
<evidence type="ECO:0000256" key="3">
    <source>
        <dbReference type="ARBA" id="ARBA00022729"/>
    </source>
</evidence>
<dbReference type="GO" id="GO:0016020">
    <property type="term" value="C:membrane"/>
    <property type="evidence" value="ECO:0007669"/>
    <property type="project" value="InterPro"/>
</dbReference>
<feature type="active site" evidence="8">
    <location>
        <position position="142"/>
    </location>
</feature>
<comment type="caution">
    <text evidence="10">The sequence shown here is derived from an EMBL/GenBank/DDBJ whole genome shotgun (WGS) entry which is preliminary data.</text>
</comment>
<dbReference type="InterPro" id="IPR001915">
    <property type="entry name" value="Peptidase_M48"/>
</dbReference>
<gene>
    <name evidence="10" type="ORF">CKO25_03860</name>
</gene>
<dbReference type="HAMAP" id="MF_00997">
    <property type="entry name" value="Protease_BepA"/>
    <property type="match status" value="1"/>
</dbReference>
<dbReference type="EC" id="3.4.-.-" evidence="8"/>
<feature type="binding site" evidence="8">
    <location>
        <position position="145"/>
    </location>
    <ligand>
        <name>Zn(2+)</name>
        <dbReference type="ChEBI" id="CHEBI:29105"/>
        <note>catalytic</note>
    </ligand>
</feature>
<dbReference type="RefSeq" id="WP_200386651.1">
    <property type="nucleotide sequence ID" value="NZ_NRSD01000002.1"/>
</dbReference>
<evidence type="ECO:0000256" key="2">
    <source>
        <dbReference type="ARBA" id="ARBA00022723"/>
    </source>
</evidence>
<dbReference type="InterPro" id="IPR051156">
    <property type="entry name" value="Mito/Outer_Membr_Metalloprot"/>
</dbReference>
<dbReference type="Pfam" id="PF01435">
    <property type="entry name" value="Peptidase_M48"/>
    <property type="match status" value="1"/>
</dbReference>
<evidence type="ECO:0000256" key="8">
    <source>
        <dbReference type="HAMAP-Rule" id="MF_00997"/>
    </source>
</evidence>
<evidence type="ECO:0000256" key="6">
    <source>
        <dbReference type="ARBA" id="ARBA00022833"/>
    </source>
</evidence>
<dbReference type="Gene3D" id="3.30.2010.10">
    <property type="entry name" value="Metalloproteases ('zincins'), catalytic domain"/>
    <property type="match status" value="1"/>
</dbReference>
<evidence type="ECO:0000313" key="11">
    <source>
        <dbReference type="Proteomes" id="UP001138802"/>
    </source>
</evidence>
<feature type="active site" description="Proton donor" evidence="8">
    <location>
        <position position="211"/>
    </location>
</feature>
<feature type="binding site" evidence="8">
    <location>
        <position position="207"/>
    </location>
    <ligand>
        <name>Zn(2+)</name>
        <dbReference type="ChEBI" id="CHEBI:29105"/>
        <note>catalytic</note>
    </ligand>
</feature>
<evidence type="ECO:0000256" key="5">
    <source>
        <dbReference type="ARBA" id="ARBA00022801"/>
    </source>
</evidence>
<keyword evidence="1 8" id="KW-0645">Protease</keyword>
<evidence type="ECO:0000256" key="1">
    <source>
        <dbReference type="ARBA" id="ARBA00022670"/>
    </source>
</evidence>
<sequence>MRIRTLFIRVRGALLLLLLLAFVSRAAAEIDRLPDIRLPDMGSSADRVMTRSAEARLGKVFMRQVRKALPVWDDPLASDYIETLGRSLVEADETAAGRFTFFLIDQPTVNAFAGPGGYIGVYGGLVLAANSESELAAVMAHEVAHVTQRHLMRAFEDQSRLGIPTMALMIAAAVLGAQVSPDAGAAAVAGVQAAAIQRRINFTRENEREADRIGIQTLARAGHDPFAMAGFFDRLSKATRVYETNAPEFLRTHPVTAERIADSLGRAERFGARQRPDSLGFLLTRAKLRERSYQRAEQSVAHFNETLRKGRFRDEVAERYGYALALQRARRFRDAKNQSDQLLAGHPSQAEFIILDAELNVSLGERETALSHLRQSVSLFPSQWPLRVAYADALLAAGEPARAVSELRSVVRLRPGNAMLYDKIVQAATQAGDQATVDRFRAEKLYVEGDLEPAIRQLELALRRREVPYHDAAQIQARLDLWREEEREEQRRGNQPLRAASP</sequence>
<comment type="cofactor">
    <cofactor evidence="8">
        <name>Zn(2+)</name>
        <dbReference type="ChEBI" id="CHEBI:29105"/>
    </cofactor>
    <text evidence="8">Binds 1 zinc ion per subunit.</text>
</comment>
<name>A0A9X0WFT7_9GAMM</name>
<dbReference type="Gene3D" id="1.25.40.10">
    <property type="entry name" value="Tetratricopeptide repeat domain"/>
    <property type="match status" value="1"/>
</dbReference>
<dbReference type="PANTHER" id="PTHR22726">
    <property type="entry name" value="METALLOENDOPEPTIDASE OMA1"/>
    <property type="match status" value="1"/>
</dbReference>
<reference evidence="10 11" key="1">
    <citation type="journal article" date="2020" name="Microorganisms">
        <title>Osmotic Adaptation and Compatible Solute Biosynthesis of Phototrophic Bacteria as Revealed from Genome Analyses.</title>
        <authorList>
            <person name="Imhoff J.F."/>
            <person name="Rahn T."/>
            <person name="Kunzel S."/>
            <person name="Keller A."/>
            <person name="Neulinger S.C."/>
        </authorList>
    </citation>
    <scope>NUCLEOTIDE SEQUENCE [LARGE SCALE GENOMIC DNA]</scope>
    <source>
        <strain evidence="10 11">DSM 21303</strain>
    </source>
</reference>
<dbReference type="GO" id="GO:0004222">
    <property type="term" value="F:metalloendopeptidase activity"/>
    <property type="evidence" value="ECO:0007669"/>
    <property type="project" value="InterPro"/>
</dbReference>
<dbReference type="SUPFAM" id="SSF48452">
    <property type="entry name" value="TPR-like"/>
    <property type="match status" value="1"/>
</dbReference>
<keyword evidence="11" id="KW-1185">Reference proteome</keyword>
<comment type="similarity">
    <text evidence="8">Belongs to the peptidase M48 family. BepA subfamily.</text>
</comment>
<dbReference type="InterPro" id="IPR011990">
    <property type="entry name" value="TPR-like_helical_dom_sf"/>
</dbReference>
<dbReference type="EMBL" id="NRSD01000002">
    <property type="protein sequence ID" value="MBK1643808.1"/>
    <property type="molecule type" value="Genomic_DNA"/>
</dbReference>
<keyword evidence="7 8" id="KW-0482">Metalloprotease</keyword>
<dbReference type="InterPro" id="IPR030873">
    <property type="entry name" value="Protease_BepA"/>
</dbReference>
<evidence type="ECO:0000313" key="10">
    <source>
        <dbReference type="EMBL" id="MBK1643808.1"/>
    </source>
</evidence>
<keyword evidence="4 8" id="KW-0574">Periplasm</keyword>
<protein>
    <recommendedName>
        <fullName evidence="8">Putative beta-barrel assembly-enhancing protease</fullName>
        <ecNumber evidence="8">3.4.-.-</ecNumber>
    </recommendedName>
</protein>
<keyword evidence="3 8" id="KW-0732">Signal</keyword>
<dbReference type="Proteomes" id="UP001138802">
    <property type="component" value="Unassembled WGS sequence"/>
</dbReference>
<dbReference type="GO" id="GO:0008270">
    <property type="term" value="F:zinc ion binding"/>
    <property type="evidence" value="ECO:0007669"/>
    <property type="project" value="UniProtKB-UniRule"/>
</dbReference>
<comment type="function">
    <text evidence="8">Functions as both a chaperone and a metalloprotease. Maintains the integrity of the outer membrane by promoting either the assembly or the elimination of outer membrane proteins, depending on their folding state.</text>
</comment>
<dbReference type="GO" id="GO:0042597">
    <property type="term" value="C:periplasmic space"/>
    <property type="evidence" value="ECO:0007669"/>
    <property type="project" value="UniProtKB-SubCell"/>
</dbReference>
<evidence type="ECO:0000256" key="7">
    <source>
        <dbReference type="ARBA" id="ARBA00023049"/>
    </source>
</evidence>
<evidence type="ECO:0000259" key="9">
    <source>
        <dbReference type="Pfam" id="PF01435"/>
    </source>
</evidence>